<accession>A0A2N0TX13</accession>
<gene>
    <name evidence="2" type="ORF">APR40_11215</name>
    <name evidence="1" type="ORF">BHS39_11235</name>
</gene>
<dbReference type="OrthoDB" id="1452971at2"/>
<keyword evidence="3" id="KW-1185">Reference proteome</keyword>
<dbReference type="RefSeq" id="WP_070053936.1">
    <property type="nucleotide sequence ID" value="NZ_FVZF01000020.1"/>
</dbReference>
<evidence type="ECO:0000313" key="3">
    <source>
        <dbReference type="Proteomes" id="UP000176009"/>
    </source>
</evidence>
<dbReference type="EMBL" id="LKTR01000016">
    <property type="protein sequence ID" value="PKD19269.1"/>
    <property type="molecule type" value="Genomic_DNA"/>
</dbReference>
<organism evidence="2 4">
    <name type="scientific">Salegentibacter salarius</name>
    <dbReference type="NCBI Taxonomy" id="435906"/>
    <lineage>
        <taxon>Bacteria</taxon>
        <taxon>Pseudomonadati</taxon>
        <taxon>Bacteroidota</taxon>
        <taxon>Flavobacteriia</taxon>
        <taxon>Flavobacteriales</taxon>
        <taxon>Flavobacteriaceae</taxon>
        <taxon>Salegentibacter</taxon>
    </lineage>
</organism>
<evidence type="ECO:0000313" key="1">
    <source>
        <dbReference type="EMBL" id="OEY72809.1"/>
    </source>
</evidence>
<proteinExistence type="predicted"/>
<dbReference type="Proteomes" id="UP000232533">
    <property type="component" value="Unassembled WGS sequence"/>
</dbReference>
<comment type="caution">
    <text evidence="2">The sequence shown here is derived from an EMBL/GenBank/DDBJ whole genome shotgun (WGS) entry which is preliminary data.</text>
</comment>
<evidence type="ECO:0000313" key="4">
    <source>
        <dbReference type="Proteomes" id="UP000232533"/>
    </source>
</evidence>
<sequence>MAIIKFDNSYDLIHYLCKQEVLGEVAIEYSQLTSTMLEASRFNFSYPALEKHLDNIAWDIIEYSGAIASSIQVKFYDDKQDYNYTIEGTEDDFDSIDEDFQNLLQSVLGPDAFAIITLEGSDYNLESSQIRRWKFFKPTPDGEKILNLAQEEEKKILLGIFSILQGKDSVIECLEEFEFRVDADTVNLIEKGALIANNVLSLKDDASFELDTDQLKKR</sequence>
<reference evidence="2 4" key="1">
    <citation type="submission" date="2015-10" db="EMBL/GenBank/DDBJ databases">
        <title>Draft genome sequence of Salegentibacter salinarum KCTC 12975.</title>
        <authorList>
            <person name="Lin W."/>
            <person name="Zheng Q."/>
        </authorList>
    </citation>
    <scope>NUCLEOTIDE SEQUENCE [LARGE SCALE GENOMIC DNA]</scope>
    <source>
        <strain evidence="2 4">KCTC 12974</strain>
    </source>
</reference>
<name>A0A2N0TX13_9FLAO</name>
<dbReference type="Proteomes" id="UP000176009">
    <property type="component" value="Unassembled WGS sequence"/>
</dbReference>
<dbReference type="EMBL" id="MJBR01000013">
    <property type="protein sequence ID" value="OEY72809.1"/>
    <property type="molecule type" value="Genomic_DNA"/>
</dbReference>
<dbReference type="AlphaFoldDB" id="A0A2N0TX13"/>
<protein>
    <submittedName>
        <fullName evidence="2">Uncharacterized protein</fullName>
    </submittedName>
</protein>
<reference evidence="1 3" key="2">
    <citation type="submission" date="2016-09" db="EMBL/GenBank/DDBJ databases">
        <title>Genome Sequence of Salegentibacter salarius,Isolated from a Marine Solar Saltern of the Yellow Sea in South Korea.</title>
        <authorList>
            <person name="Zheng Q."/>
            <person name="Liu Y."/>
        </authorList>
    </citation>
    <scope>NUCLEOTIDE SEQUENCE [LARGE SCALE GENOMIC DNA]</scope>
    <source>
        <strain evidence="1 3">KCTC 12974</strain>
    </source>
</reference>
<evidence type="ECO:0000313" key="2">
    <source>
        <dbReference type="EMBL" id="PKD19269.1"/>
    </source>
</evidence>